<evidence type="ECO:0000313" key="2">
    <source>
        <dbReference type="Proteomes" id="UP001140234"/>
    </source>
</evidence>
<keyword evidence="2" id="KW-1185">Reference proteome</keyword>
<organism evidence="1 2">
    <name type="scientific">Coemansia nantahalensis</name>
    <dbReference type="NCBI Taxonomy" id="2789366"/>
    <lineage>
        <taxon>Eukaryota</taxon>
        <taxon>Fungi</taxon>
        <taxon>Fungi incertae sedis</taxon>
        <taxon>Zoopagomycota</taxon>
        <taxon>Kickxellomycotina</taxon>
        <taxon>Kickxellomycetes</taxon>
        <taxon>Kickxellales</taxon>
        <taxon>Kickxellaceae</taxon>
        <taxon>Coemansia</taxon>
    </lineage>
</organism>
<reference evidence="1" key="1">
    <citation type="submission" date="2022-07" db="EMBL/GenBank/DDBJ databases">
        <title>Phylogenomic reconstructions and comparative analyses of Kickxellomycotina fungi.</title>
        <authorList>
            <person name="Reynolds N.K."/>
            <person name="Stajich J.E."/>
            <person name="Barry K."/>
            <person name="Grigoriev I.V."/>
            <person name="Crous P."/>
            <person name="Smith M.E."/>
        </authorList>
    </citation>
    <scope>NUCLEOTIDE SEQUENCE</scope>
    <source>
        <strain evidence="1">CBS 109366</strain>
    </source>
</reference>
<accession>A0ACC1JY33</accession>
<evidence type="ECO:0000313" key="1">
    <source>
        <dbReference type="EMBL" id="KAJ2769486.1"/>
    </source>
</evidence>
<comment type="caution">
    <text evidence="1">The sequence shown here is derived from an EMBL/GenBank/DDBJ whole genome shotgun (WGS) entry which is preliminary data.</text>
</comment>
<protein>
    <submittedName>
        <fullName evidence="1">Uncharacterized protein</fullName>
    </submittedName>
</protein>
<sequence length="481" mass="52243">MERTETPESGSLHKGDAMAAPDDPTGSRLRWAFRKVDATLLVVLFVSTILNSMDRSNLGLSKVAGLEADTGMSGSDFNVVASLLYPTYLLFMLPSNLALRRFGARIWLSAITIVWGAINMCMAFAKNRTDLILCRLFLGAAESGGTPGALMLIALWYPRSMVTSRVALLYSAVAAGAVIGGPIASAIITIDNPRFPDWGWIFFIEGLVTVGFGLVMFVLLADYPEKSWQLNSKEKLLIRQRMGADQVEGGHRKVNTRRLLVHARDPLIYAQAMILFCANFGINTILTFGAIIIKQLGYTAGQSQALQAVPGLCGFVGILISRYYPRWFRSHYAGTLLCSAWLIGGSIILLATTNNGARIFALCMIAFGAFGNLALGPGWLMSNVGGPTRSALGSAINVIFGGIGGLCTSYIYRNKDAPRYMFGHGMNLMAGILSAMVATAAYAIVVARNRQKVREPRSVDHLTADEIMDLENDHPDFRYTA</sequence>
<name>A0ACC1JY33_9FUNG</name>
<dbReference type="EMBL" id="JANBUJ010000926">
    <property type="protein sequence ID" value="KAJ2769486.1"/>
    <property type="molecule type" value="Genomic_DNA"/>
</dbReference>
<proteinExistence type="predicted"/>
<dbReference type="Proteomes" id="UP001140234">
    <property type="component" value="Unassembled WGS sequence"/>
</dbReference>
<gene>
    <name evidence="1" type="ORF">IWQ57_003083</name>
</gene>